<feature type="region of interest" description="Disordered" evidence="1">
    <location>
        <begin position="185"/>
        <end position="237"/>
    </location>
</feature>
<organism evidence="3 4">
    <name type="scientific">Pontivivens nitratireducens</name>
    <dbReference type="NCBI Taxonomy" id="2758038"/>
    <lineage>
        <taxon>Bacteria</taxon>
        <taxon>Pseudomonadati</taxon>
        <taxon>Pseudomonadota</taxon>
        <taxon>Alphaproteobacteria</taxon>
        <taxon>Rhodobacterales</taxon>
        <taxon>Paracoccaceae</taxon>
        <taxon>Pontivivens</taxon>
    </lineage>
</organism>
<name>A0A6G7VNH6_9RHOB</name>
<feature type="compositionally biased region" description="Polar residues" evidence="1">
    <location>
        <begin position="214"/>
        <end position="236"/>
    </location>
</feature>
<proteinExistence type="predicted"/>
<evidence type="ECO:0000313" key="4">
    <source>
        <dbReference type="Proteomes" id="UP000500791"/>
    </source>
</evidence>
<dbReference type="EMBL" id="CP049811">
    <property type="protein sequence ID" value="QIK41472.1"/>
    <property type="molecule type" value="Genomic_DNA"/>
</dbReference>
<evidence type="ECO:0000256" key="1">
    <source>
        <dbReference type="SAM" id="MobiDB-lite"/>
    </source>
</evidence>
<dbReference type="AlphaFoldDB" id="A0A6G7VNH6"/>
<reference evidence="3 4" key="1">
    <citation type="submission" date="2020-03" db="EMBL/GenBank/DDBJ databases">
        <title>Complete genome sequence of Monaibacterium sp. ALG8 with diverse plasmids.</title>
        <authorList>
            <person name="Sun C."/>
        </authorList>
    </citation>
    <scope>NUCLEOTIDE SEQUENCE [LARGE SCALE GENOMIC DNA]</scope>
    <source>
        <strain evidence="3 4">ALG8</strain>
    </source>
</reference>
<feature type="compositionally biased region" description="Polar residues" evidence="1">
    <location>
        <begin position="185"/>
        <end position="204"/>
    </location>
</feature>
<protein>
    <submittedName>
        <fullName evidence="3">SHOCT domain-containing protein</fullName>
    </submittedName>
</protein>
<gene>
    <name evidence="3" type="ORF">G8E03_12255</name>
</gene>
<evidence type="ECO:0000313" key="3">
    <source>
        <dbReference type="EMBL" id="QIK41472.1"/>
    </source>
</evidence>
<dbReference type="KEGG" id="mon:G8E03_12255"/>
<sequence>MSNLTANGRNTIEEIARRYGLSSGAVEHMARAVSNGGGTMAQFNVPELGGSGQWMAGGMTMVGDMFNSGLQNTVSNLCGELSNAMASTLFFEQPKTTMGGGSWPEWLGQPAASGGQNQARYAYFPQARRLAFDHGNGGALVLLDTGDHQISGFSQQQSGLSDPFGGVSVSSQFGQFALSSFPVVDQNSQGEPTMSAPPAQTGNPDFSPEPTNMPFDTQGQDTASNQAPAQPPQNTDDILGTIARLAQLRDAGALSEEEFATKKSELLARL</sequence>
<dbReference type="Pfam" id="PF09851">
    <property type="entry name" value="SHOCT"/>
    <property type="match status" value="1"/>
</dbReference>
<keyword evidence="4" id="KW-1185">Reference proteome</keyword>
<dbReference type="InterPro" id="IPR018649">
    <property type="entry name" value="SHOCT"/>
</dbReference>
<evidence type="ECO:0000259" key="2">
    <source>
        <dbReference type="Pfam" id="PF09851"/>
    </source>
</evidence>
<accession>A0A6G7VNH6</accession>
<dbReference type="Proteomes" id="UP000500791">
    <property type="component" value="Chromosome"/>
</dbReference>
<feature type="domain" description="SHOCT" evidence="2">
    <location>
        <begin position="242"/>
        <end position="267"/>
    </location>
</feature>
<dbReference type="RefSeq" id="WP_166192319.1">
    <property type="nucleotide sequence ID" value="NZ_CP049811.1"/>
</dbReference>